<evidence type="ECO:0000256" key="1">
    <source>
        <dbReference type="SAM" id="MobiDB-lite"/>
    </source>
</evidence>
<reference evidence="2 3" key="1">
    <citation type="journal article" date="2016" name="Nat. Commun.">
        <title>Thousands of microbial genomes shed light on interconnected biogeochemical processes in an aquifer system.</title>
        <authorList>
            <person name="Anantharaman K."/>
            <person name="Brown C.T."/>
            <person name="Hug L.A."/>
            <person name="Sharon I."/>
            <person name="Castelle C.J."/>
            <person name="Probst A.J."/>
            <person name="Thomas B.C."/>
            <person name="Singh A."/>
            <person name="Wilkins M.J."/>
            <person name="Karaoz U."/>
            <person name="Brodie E.L."/>
            <person name="Williams K.H."/>
            <person name="Hubbard S.S."/>
            <person name="Banfield J.F."/>
        </authorList>
    </citation>
    <scope>NUCLEOTIDE SEQUENCE [LARGE SCALE GENOMIC DNA]</scope>
</reference>
<dbReference type="Proteomes" id="UP000178187">
    <property type="component" value="Unassembled WGS sequence"/>
</dbReference>
<dbReference type="AlphaFoldDB" id="A0A1G1KT54"/>
<proteinExistence type="predicted"/>
<name>A0A1G1KT54_9BACT</name>
<evidence type="ECO:0000313" key="3">
    <source>
        <dbReference type="Proteomes" id="UP000178187"/>
    </source>
</evidence>
<accession>A0A1G1KT54</accession>
<gene>
    <name evidence="2" type="ORF">A3G33_01875</name>
</gene>
<protein>
    <submittedName>
        <fullName evidence="2">Uncharacterized protein</fullName>
    </submittedName>
</protein>
<evidence type="ECO:0000313" key="2">
    <source>
        <dbReference type="EMBL" id="OGW96087.1"/>
    </source>
</evidence>
<comment type="caution">
    <text evidence="2">The sequence shown here is derived from an EMBL/GenBank/DDBJ whole genome shotgun (WGS) entry which is preliminary data.</text>
</comment>
<sequence length="316" mass="36005">MFTTKKVIVVITILTVLSSAPFVWAIEEFNPHDPKYYREPDSHSVPVETVIANSVPEPLLLTPDELKRVLKLKPLVDDLPDQRDSTIDPVDQAHLPPIDKLINGWQIGQGNERRESDGGFSGRENFENDPTGIPSLLDFIRKNDAINQNQPLQNLQKTMADDMDRWSLEQPGAMNLSEKARNAMDASQKNREQDFVVLDEVEFTRGIKLIHALLNPPSQLHPWLKWLFYASRITPAMLDLYYKALAKRDQIYLLAARSEGKLKIRYNHKIMETPVYIWPDQAEGPYELVMVPERGMNPLRGALTSQPQLKTSTPSS</sequence>
<organism evidence="2 3">
    <name type="scientific">Candidatus Danuiimicrobium aquiferis</name>
    <dbReference type="NCBI Taxonomy" id="1801832"/>
    <lineage>
        <taxon>Bacteria</taxon>
        <taxon>Pseudomonadati</taxon>
        <taxon>Candidatus Omnitrophota</taxon>
        <taxon>Candidatus Danuiimicrobium</taxon>
    </lineage>
</organism>
<dbReference type="EMBL" id="MHFR01000053">
    <property type="protein sequence ID" value="OGW96087.1"/>
    <property type="molecule type" value="Genomic_DNA"/>
</dbReference>
<feature type="region of interest" description="Disordered" evidence="1">
    <location>
        <begin position="106"/>
        <end position="130"/>
    </location>
</feature>